<dbReference type="InterPro" id="IPR046335">
    <property type="entry name" value="LacI/GalR-like_sensor"/>
</dbReference>
<dbReference type="OrthoDB" id="3595338at2"/>
<keyword evidence="7" id="KW-1185">Reference proteome</keyword>
<dbReference type="SMART" id="SM00354">
    <property type="entry name" value="HTH_LACI"/>
    <property type="match status" value="1"/>
</dbReference>
<gene>
    <name evidence="6" type="ORF">DES52_1316</name>
</gene>
<evidence type="ECO:0000256" key="1">
    <source>
        <dbReference type="ARBA" id="ARBA00022491"/>
    </source>
</evidence>
<dbReference type="SUPFAM" id="SSF53822">
    <property type="entry name" value="Periplasmic binding protein-like I"/>
    <property type="match status" value="1"/>
</dbReference>
<protein>
    <submittedName>
        <fullName evidence="6">LacI family transcriptional regulator</fullName>
    </submittedName>
</protein>
<feature type="domain" description="HTH lacI-type" evidence="5">
    <location>
        <begin position="2"/>
        <end position="56"/>
    </location>
</feature>
<dbReference type="RefSeq" id="WP_110888978.1">
    <property type="nucleotide sequence ID" value="NZ_QJSX01000031.1"/>
</dbReference>
<evidence type="ECO:0000256" key="3">
    <source>
        <dbReference type="ARBA" id="ARBA00023125"/>
    </source>
</evidence>
<evidence type="ECO:0000259" key="5">
    <source>
        <dbReference type="PROSITE" id="PS50932"/>
    </source>
</evidence>
<dbReference type="GO" id="GO:0003700">
    <property type="term" value="F:DNA-binding transcription factor activity"/>
    <property type="evidence" value="ECO:0007669"/>
    <property type="project" value="TreeGrafter"/>
</dbReference>
<accession>A0A318SFZ9</accession>
<dbReference type="EMBL" id="QJSX01000031">
    <property type="protein sequence ID" value="PYE48336.1"/>
    <property type="molecule type" value="Genomic_DNA"/>
</dbReference>
<evidence type="ECO:0000313" key="6">
    <source>
        <dbReference type="EMBL" id="PYE48336.1"/>
    </source>
</evidence>
<keyword evidence="3" id="KW-0238">DNA-binding</keyword>
<dbReference type="PROSITE" id="PS50932">
    <property type="entry name" value="HTH_LACI_2"/>
    <property type="match status" value="1"/>
</dbReference>
<keyword evidence="2" id="KW-0805">Transcription regulation</keyword>
<evidence type="ECO:0000256" key="2">
    <source>
        <dbReference type="ARBA" id="ARBA00023015"/>
    </source>
</evidence>
<comment type="caution">
    <text evidence="6">The sequence shown here is derived from an EMBL/GenBank/DDBJ whole genome shotgun (WGS) entry which is preliminary data.</text>
</comment>
<dbReference type="InterPro" id="IPR000843">
    <property type="entry name" value="HTH_LacI"/>
</dbReference>
<dbReference type="Gene3D" id="3.40.50.2300">
    <property type="match status" value="2"/>
</dbReference>
<dbReference type="SUPFAM" id="SSF47413">
    <property type="entry name" value="lambda repressor-like DNA-binding domains"/>
    <property type="match status" value="1"/>
</dbReference>
<dbReference type="Pfam" id="PF00356">
    <property type="entry name" value="LacI"/>
    <property type="match status" value="1"/>
</dbReference>
<dbReference type="PANTHER" id="PTHR30146">
    <property type="entry name" value="LACI-RELATED TRANSCRIPTIONAL REPRESSOR"/>
    <property type="match status" value="1"/>
</dbReference>
<organism evidence="6 7">
    <name type="scientific">Deinococcus yavapaiensis KR-236</name>
    <dbReference type="NCBI Taxonomy" id="694435"/>
    <lineage>
        <taxon>Bacteria</taxon>
        <taxon>Thermotogati</taxon>
        <taxon>Deinococcota</taxon>
        <taxon>Deinococci</taxon>
        <taxon>Deinococcales</taxon>
        <taxon>Deinococcaceae</taxon>
        <taxon>Deinococcus</taxon>
    </lineage>
</organism>
<dbReference type="GO" id="GO:0000976">
    <property type="term" value="F:transcription cis-regulatory region binding"/>
    <property type="evidence" value="ECO:0007669"/>
    <property type="project" value="TreeGrafter"/>
</dbReference>
<name>A0A318SFZ9_9DEIO</name>
<keyword evidence="1" id="KW-0678">Repressor</keyword>
<dbReference type="PANTHER" id="PTHR30146:SF148">
    <property type="entry name" value="HTH-TYPE TRANSCRIPTIONAL REPRESSOR PURR-RELATED"/>
    <property type="match status" value="1"/>
</dbReference>
<dbReference type="Gene3D" id="1.10.260.40">
    <property type="entry name" value="lambda repressor-like DNA-binding domains"/>
    <property type="match status" value="1"/>
</dbReference>
<dbReference type="AlphaFoldDB" id="A0A318SFZ9"/>
<dbReference type="CDD" id="cd01392">
    <property type="entry name" value="HTH_LacI"/>
    <property type="match status" value="1"/>
</dbReference>
<dbReference type="InterPro" id="IPR010982">
    <property type="entry name" value="Lambda_DNA-bd_dom_sf"/>
</dbReference>
<evidence type="ECO:0000313" key="7">
    <source>
        <dbReference type="Proteomes" id="UP000248326"/>
    </source>
</evidence>
<dbReference type="CDD" id="cd06267">
    <property type="entry name" value="PBP1_LacI_sugar_binding-like"/>
    <property type="match status" value="1"/>
</dbReference>
<dbReference type="InterPro" id="IPR028082">
    <property type="entry name" value="Peripla_BP_I"/>
</dbReference>
<evidence type="ECO:0000256" key="4">
    <source>
        <dbReference type="ARBA" id="ARBA00023163"/>
    </source>
</evidence>
<keyword evidence="4" id="KW-0804">Transcription</keyword>
<proteinExistence type="predicted"/>
<dbReference type="Proteomes" id="UP000248326">
    <property type="component" value="Unassembled WGS sequence"/>
</dbReference>
<reference evidence="6 7" key="1">
    <citation type="submission" date="2018-06" db="EMBL/GenBank/DDBJ databases">
        <title>Genomic Encyclopedia of Type Strains, Phase IV (KMG-IV): sequencing the most valuable type-strain genomes for metagenomic binning, comparative biology and taxonomic classification.</title>
        <authorList>
            <person name="Goeker M."/>
        </authorList>
    </citation>
    <scope>NUCLEOTIDE SEQUENCE [LARGE SCALE GENOMIC DNA]</scope>
    <source>
        <strain evidence="6 7">DSM 18048</strain>
    </source>
</reference>
<sequence length="347" mass="38286">MPTILDVAKRAGVSATTAKRALSDPHLLHPQTLRRVQEAIKELHYEPDQRAGSLRGGQSRTIGLVVGRFAEPFFAELAHAISQVLRQADYSVIISENEYDSRIELAELQRLYGQRVSALIVRPGYGEASRDYLLRLRQRGVYILEVDYHLEGAPFDSVLLDNAACVREGVEYLQGLGHTRIAALSKYDAVKHPETRSKLFPQAMAALGLSIPDEYARVIDLREDTAYELTRDLMALATPPTALFAFTGSQAAGAFRALKELGLRVGRDISLLTFDNYSWTALVDPGIDVIEQPVRQMGDAAARIVMQALEQGPSDRPIHLALPGRLIRRGSCVPPESSPPRSTCMSN</sequence>
<dbReference type="Pfam" id="PF13377">
    <property type="entry name" value="Peripla_BP_3"/>
    <property type="match status" value="1"/>
</dbReference>